<dbReference type="Proteomes" id="UP000000226">
    <property type="component" value="Chromosome 2"/>
</dbReference>
<proteinExistence type="predicted"/>
<dbReference type="EMBL" id="CM002289">
    <property type="protein sequence ID" value="ESW32020.1"/>
    <property type="molecule type" value="Genomic_DNA"/>
</dbReference>
<dbReference type="Gramene" id="ESW32020">
    <property type="protein sequence ID" value="ESW32020"/>
    <property type="gene ID" value="PHAVU_002G286400g"/>
</dbReference>
<sequence length="177" mass="19345">MTITVPPPPSTPLLHLTVTSLEGLNHYTSFLNPSIKPFITLSSSHLLSTSPRLHHNLTLRVALHPSFFSDTRSSLHLHLHLFTKRPILGPAQLGSCLIPAHDIGFLPHGSLRYLSYRLRGKDGAKGHVIINLSVRLENAPWISSDTCRTVVGIPVTAIRGTRTDYCSTTISGTSSVE</sequence>
<keyword evidence="2" id="KW-1185">Reference proteome</keyword>
<gene>
    <name evidence="1" type="ORF">PHAVU_002G286400g</name>
</gene>
<evidence type="ECO:0000313" key="1">
    <source>
        <dbReference type="EMBL" id="ESW32020.1"/>
    </source>
</evidence>
<dbReference type="AlphaFoldDB" id="V7CRX3"/>
<name>V7CRX3_PHAVU</name>
<evidence type="ECO:0000313" key="2">
    <source>
        <dbReference type="Proteomes" id="UP000000226"/>
    </source>
</evidence>
<organism evidence="1 2">
    <name type="scientific">Phaseolus vulgaris</name>
    <name type="common">Kidney bean</name>
    <name type="synonym">French bean</name>
    <dbReference type="NCBI Taxonomy" id="3885"/>
    <lineage>
        <taxon>Eukaryota</taxon>
        <taxon>Viridiplantae</taxon>
        <taxon>Streptophyta</taxon>
        <taxon>Embryophyta</taxon>
        <taxon>Tracheophyta</taxon>
        <taxon>Spermatophyta</taxon>
        <taxon>Magnoliopsida</taxon>
        <taxon>eudicotyledons</taxon>
        <taxon>Gunneridae</taxon>
        <taxon>Pentapetalae</taxon>
        <taxon>rosids</taxon>
        <taxon>fabids</taxon>
        <taxon>Fabales</taxon>
        <taxon>Fabaceae</taxon>
        <taxon>Papilionoideae</taxon>
        <taxon>50 kb inversion clade</taxon>
        <taxon>NPAAA clade</taxon>
        <taxon>indigoferoid/millettioid clade</taxon>
        <taxon>Phaseoleae</taxon>
        <taxon>Phaseolus</taxon>
    </lineage>
</organism>
<accession>V7CRX3</accession>
<reference evidence="2" key="1">
    <citation type="journal article" date="2014" name="Nat. Genet.">
        <title>A reference genome for common bean and genome-wide analysis of dual domestications.</title>
        <authorList>
            <person name="Schmutz J."/>
            <person name="McClean P.E."/>
            <person name="Mamidi S."/>
            <person name="Wu G.A."/>
            <person name="Cannon S.B."/>
            <person name="Grimwood J."/>
            <person name="Jenkins J."/>
            <person name="Shu S."/>
            <person name="Song Q."/>
            <person name="Chavarro C."/>
            <person name="Torres-Torres M."/>
            <person name="Geffroy V."/>
            <person name="Moghaddam S.M."/>
            <person name="Gao D."/>
            <person name="Abernathy B."/>
            <person name="Barry K."/>
            <person name="Blair M."/>
            <person name="Brick M.A."/>
            <person name="Chovatia M."/>
            <person name="Gepts P."/>
            <person name="Goodstein D.M."/>
            <person name="Gonzales M."/>
            <person name="Hellsten U."/>
            <person name="Hyten D.L."/>
            <person name="Jia G."/>
            <person name="Kelly J.D."/>
            <person name="Kudrna D."/>
            <person name="Lee R."/>
            <person name="Richard M.M."/>
            <person name="Miklas P.N."/>
            <person name="Osorno J.M."/>
            <person name="Rodrigues J."/>
            <person name="Thareau V."/>
            <person name="Urrea C.A."/>
            <person name="Wang M."/>
            <person name="Yu Y."/>
            <person name="Zhang M."/>
            <person name="Wing R.A."/>
            <person name="Cregan P.B."/>
            <person name="Rokhsar D.S."/>
            <person name="Jackson S.A."/>
        </authorList>
    </citation>
    <scope>NUCLEOTIDE SEQUENCE [LARGE SCALE GENOMIC DNA]</scope>
    <source>
        <strain evidence="2">cv. G19833</strain>
    </source>
</reference>
<protein>
    <submittedName>
        <fullName evidence="1">Uncharacterized protein</fullName>
    </submittedName>
</protein>
<dbReference type="OrthoDB" id="786358at2759"/>